<evidence type="ECO:0000256" key="3">
    <source>
        <dbReference type="ARBA" id="ARBA00022832"/>
    </source>
</evidence>
<dbReference type="InterPro" id="IPR045851">
    <property type="entry name" value="AMP-bd_C_sf"/>
</dbReference>
<dbReference type="PANTHER" id="PTHR43859:SF4">
    <property type="entry name" value="BUTANOATE--COA LIGASE AAE1-RELATED"/>
    <property type="match status" value="1"/>
</dbReference>
<evidence type="ECO:0000256" key="4">
    <source>
        <dbReference type="ARBA" id="ARBA00023098"/>
    </source>
</evidence>
<dbReference type="GO" id="GO:0016874">
    <property type="term" value="F:ligase activity"/>
    <property type="evidence" value="ECO:0007669"/>
    <property type="project" value="UniProtKB-KW"/>
</dbReference>
<dbReference type="Gene3D" id="3.40.50.12780">
    <property type="entry name" value="N-terminal domain of ligase-like"/>
    <property type="match status" value="1"/>
</dbReference>
<comment type="similarity">
    <text evidence="1">Belongs to the ATP-dependent AMP-binding enzyme family.</text>
</comment>
<feature type="domain" description="AMP-dependent synthetase/ligase" evidence="5">
    <location>
        <begin position="15"/>
        <end position="379"/>
    </location>
</feature>
<evidence type="ECO:0000259" key="6">
    <source>
        <dbReference type="Pfam" id="PF13193"/>
    </source>
</evidence>
<dbReference type="InterPro" id="IPR020845">
    <property type="entry name" value="AMP-binding_CS"/>
</dbReference>
<dbReference type="InterPro" id="IPR025110">
    <property type="entry name" value="AMP-bd_C"/>
</dbReference>
<keyword evidence="3" id="KW-0276">Fatty acid metabolism</keyword>
<dbReference type="PANTHER" id="PTHR43859">
    <property type="entry name" value="ACYL-ACTIVATING ENZYME"/>
    <property type="match status" value="1"/>
</dbReference>
<dbReference type="AlphaFoldDB" id="A0A4Q7Y8M8"/>
<feature type="domain" description="AMP-binding enzyme C-terminal" evidence="6">
    <location>
        <begin position="435"/>
        <end position="509"/>
    </location>
</feature>
<evidence type="ECO:0000256" key="1">
    <source>
        <dbReference type="ARBA" id="ARBA00006432"/>
    </source>
</evidence>
<keyword evidence="8" id="KW-1185">Reference proteome</keyword>
<keyword evidence="2" id="KW-0436">Ligase</keyword>
<evidence type="ECO:0000256" key="2">
    <source>
        <dbReference type="ARBA" id="ARBA00022598"/>
    </source>
</evidence>
<evidence type="ECO:0000313" key="7">
    <source>
        <dbReference type="EMBL" id="RZU32365.1"/>
    </source>
</evidence>
<evidence type="ECO:0000259" key="5">
    <source>
        <dbReference type="Pfam" id="PF00501"/>
    </source>
</evidence>
<dbReference type="Pfam" id="PF13193">
    <property type="entry name" value="AMP-binding_C"/>
    <property type="match status" value="1"/>
</dbReference>
<name>A0A4Q7Y8M8_9ACTN</name>
<reference evidence="7 8" key="1">
    <citation type="submission" date="2019-02" db="EMBL/GenBank/DDBJ databases">
        <title>Sequencing the genomes of 1000 actinobacteria strains.</title>
        <authorList>
            <person name="Klenk H.-P."/>
        </authorList>
    </citation>
    <scope>NUCLEOTIDE SEQUENCE [LARGE SCALE GENOMIC DNA]</scope>
    <source>
        <strain evidence="7 8">DSM 44509</strain>
    </source>
</reference>
<dbReference type="Pfam" id="PF00501">
    <property type="entry name" value="AMP-binding"/>
    <property type="match status" value="1"/>
</dbReference>
<protein>
    <submittedName>
        <fullName evidence="7">Fatty-acyl-CoA synthase</fullName>
    </submittedName>
</protein>
<dbReference type="Gene3D" id="3.30.300.30">
    <property type="match status" value="1"/>
</dbReference>
<dbReference type="RefSeq" id="WP_104530307.1">
    <property type="nucleotide sequence ID" value="NZ_POQT01000048.1"/>
</dbReference>
<evidence type="ECO:0000313" key="8">
    <source>
        <dbReference type="Proteomes" id="UP000292507"/>
    </source>
</evidence>
<sequence length="520" mass="55765">MASFTFSQLSPTAYLERSARVFPERTAIIDGDRRFTYREFADRSRRLAGGLAARGIAPGDRVAALCANSATMLELHNGIPWAGAVIVPLNTRLSVAELGYVLEHSGASLLVADPQFAGTATEVAAAAGVPLVLAGDPDSGYEQLLAGGEPLAVQCADETGLLALNYTSGTTGRPKGVMYAHRGAYLQSLAMAMHTGLGPGSQYLWTLPMFHCDGWCFPWAVSAAGATHVCLPKVEPARIWHLLRTEGITHFSAAPTVLTMILDADEAADGPVEPRVEVQTGGAPPTPTLLARMSELNMRVTHLYGLTETYGPLALNQWHPEWDELGADQQAELKARQGVGNVVADPLRVVGDDGTDVPRDATTVGEIVARGNDVMLGYYRDDDATAAVTLADPDGERGWFRTGDLAVVHPDGYVEIRDRSKDIIISGGENISSVEVERALDAHPAVVESAVVAEPHEKWGEVPVAHVTLRAGAEVDDQELADFVRSRLASFKVPKRFVRGDLPKTSTGKVQKNLLREQHS</sequence>
<dbReference type="PROSITE" id="PS00455">
    <property type="entry name" value="AMP_BINDING"/>
    <property type="match status" value="1"/>
</dbReference>
<dbReference type="Proteomes" id="UP000292507">
    <property type="component" value="Unassembled WGS sequence"/>
</dbReference>
<dbReference type="CDD" id="cd12118">
    <property type="entry name" value="ttLC_FACS_AEE21_like"/>
    <property type="match status" value="1"/>
</dbReference>
<gene>
    <name evidence="7" type="ORF">BKA19_2060</name>
</gene>
<dbReference type="SUPFAM" id="SSF56801">
    <property type="entry name" value="Acetyl-CoA synthetase-like"/>
    <property type="match status" value="1"/>
</dbReference>
<dbReference type="EMBL" id="SHKV01000001">
    <property type="protein sequence ID" value="RZU32365.1"/>
    <property type="molecule type" value="Genomic_DNA"/>
</dbReference>
<comment type="caution">
    <text evidence="7">The sequence shown here is derived from an EMBL/GenBank/DDBJ whole genome shotgun (WGS) entry which is preliminary data.</text>
</comment>
<organism evidence="7 8">
    <name type="scientific">Blastococcus saxobsidens</name>
    <dbReference type="NCBI Taxonomy" id="138336"/>
    <lineage>
        <taxon>Bacteria</taxon>
        <taxon>Bacillati</taxon>
        <taxon>Actinomycetota</taxon>
        <taxon>Actinomycetes</taxon>
        <taxon>Geodermatophilales</taxon>
        <taxon>Geodermatophilaceae</taxon>
        <taxon>Blastococcus</taxon>
    </lineage>
</organism>
<proteinExistence type="inferred from homology"/>
<accession>A0A4Q7Y8M8</accession>
<dbReference type="InterPro" id="IPR042099">
    <property type="entry name" value="ANL_N_sf"/>
</dbReference>
<dbReference type="OrthoDB" id="9803968at2"/>
<dbReference type="InterPro" id="IPR000873">
    <property type="entry name" value="AMP-dep_synth/lig_dom"/>
</dbReference>
<dbReference type="FunFam" id="3.30.300.30:FF:000008">
    <property type="entry name" value="2,3-dihydroxybenzoate-AMP ligase"/>
    <property type="match status" value="1"/>
</dbReference>
<dbReference type="GO" id="GO:0006631">
    <property type="term" value="P:fatty acid metabolic process"/>
    <property type="evidence" value="ECO:0007669"/>
    <property type="project" value="UniProtKB-KW"/>
</dbReference>
<keyword evidence="4" id="KW-0443">Lipid metabolism</keyword>